<evidence type="ECO:0000259" key="6">
    <source>
        <dbReference type="Pfam" id="PF07291"/>
    </source>
</evidence>
<comment type="subcellular location">
    <subcellularLocation>
        <location evidence="1">Membrane</location>
        <topology evidence="1">Multi-pass membrane protein</topology>
    </subcellularLocation>
</comment>
<dbReference type="Proteomes" id="UP000290365">
    <property type="component" value="Chromosome"/>
</dbReference>
<feature type="domain" description="Methylamine utilisation protein MauE" evidence="6">
    <location>
        <begin position="4"/>
        <end position="101"/>
    </location>
</feature>
<feature type="transmembrane region" description="Helical" evidence="5">
    <location>
        <begin position="116"/>
        <end position="139"/>
    </location>
</feature>
<keyword evidence="3 5" id="KW-1133">Transmembrane helix</keyword>
<gene>
    <name evidence="7" type="ORF">EPA93_11470</name>
</gene>
<name>A0A4P6JMS8_KTERU</name>
<accession>A0A4P6JMS8</accession>
<feature type="transmembrane region" description="Helical" evidence="5">
    <location>
        <begin position="89"/>
        <end position="110"/>
    </location>
</feature>
<keyword evidence="4 5" id="KW-0472">Membrane</keyword>
<keyword evidence="8" id="KW-1185">Reference proteome</keyword>
<evidence type="ECO:0000256" key="2">
    <source>
        <dbReference type="ARBA" id="ARBA00022692"/>
    </source>
</evidence>
<dbReference type="EMBL" id="CP035758">
    <property type="protein sequence ID" value="QBD76588.1"/>
    <property type="molecule type" value="Genomic_DNA"/>
</dbReference>
<dbReference type="UniPathway" id="UPA00895"/>
<evidence type="ECO:0000256" key="5">
    <source>
        <dbReference type="SAM" id="Phobius"/>
    </source>
</evidence>
<dbReference type="AlphaFoldDB" id="A0A4P6JMS8"/>
<sequence>MIFNLFTGTLYKQGILPLWSIKWVSKIFPWIEIGLSLLLTAGFLEKLVSFLVVSLFVIFLSIKLTLFFKKAHVSCGCNSQSTSEVVDGVSIFVAIIYIALSTFHMILAVLNTPISIFWHLVESGCIILLWSLLLIGCIIHYKRQLKINPQEVEVTSQKPVFFFRDEEGNTLTIIDY</sequence>
<reference evidence="7 8" key="1">
    <citation type="submission" date="2019-01" db="EMBL/GenBank/DDBJ databases">
        <title>Ktedonosporobacter rubrisoli SCAWS-G2.</title>
        <authorList>
            <person name="Huang Y."/>
            <person name="Yan B."/>
        </authorList>
    </citation>
    <scope>NUCLEOTIDE SEQUENCE [LARGE SCALE GENOMIC DNA]</scope>
    <source>
        <strain evidence="7 8">SCAWS-G2</strain>
    </source>
</reference>
<dbReference type="GO" id="GO:0030416">
    <property type="term" value="P:methylamine metabolic process"/>
    <property type="evidence" value="ECO:0007669"/>
    <property type="project" value="InterPro"/>
</dbReference>
<dbReference type="RefSeq" id="WP_129887512.1">
    <property type="nucleotide sequence ID" value="NZ_CP035758.1"/>
</dbReference>
<organism evidence="7 8">
    <name type="scientific">Ktedonosporobacter rubrisoli</name>
    <dbReference type="NCBI Taxonomy" id="2509675"/>
    <lineage>
        <taxon>Bacteria</taxon>
        <taxon>Bacillati</taxon>
        <taxon>Chloroflexota</taxon>
        <taxon>Ktedonobacteria</taxon>
        <taxon>Ktedonobacterales</taxon>
        <taxon>Ktedonosporobacteraceae</taxon>
        <taxon>Ktedonosporobacter</taxon>
    </lineage>
</organism>
<keyword evidence="2 5" id="KW-0812">Transmembrane</keyword>
<evidence type="ECO:0000313" key="8">
    <source>
        <dbReference type="Proteomes" id="UP000290365"/>
    </source>
</evidence>
<feature type="transmembrane region" description="Helical" evidence="5">
    <location>
        <begin position="50"/>
        <end position="68"/>
    </location>
</feature>
<dbReference type="Pfam" id="PF07291">
    <property type="entry name" value="MauE"/>
    <property type="match status" value="1"/>
</dbReference>
<dbReference type="InterPro" id="IPR009908">
    <property type="entry name" value="Methylamine_util_MauE"/>
</dbReference>
<evidence type="ECO:0000313" key="7">
    <source>
        <dbReference type="EMBL" id="QBD76588.1"/>
    </source>
</evidence>
<protein>
    <recommendedName>
        <fullName evidence="6">Methylamine utilisation protein MauE domain-containing protein</fullName>
    </recommendedName>
</protein>
<proteinExistence type="predicted"/>
<evidence type="ECO:0000256" key="3">
    <source>
        <dbReference type="ARBA" id="ARBA00022989"/>
    </source>
</evidence>
<evidence type="ECO:0000256" key="1">
    <source>
        <dbReference type="ARBA" id="ARBA00004141"/>
    </source>
</evidence>
<dbReference type="GO" id="GO:0016020">
    <property type="term" value="C:membrane"/>
    <property type="evidence" value="ECO:0007669"/>
    <property type="project" value="UniProtKB-SubCell"/>
</dbReference>
<dbReference type="KEGG" id="kbs:EPA93_11470"/>
<evidence type="ECO:0000256" key="4">
    <source>
        <dbReference type="ARBA" id="ARBA00023136"/>
    </source>
</evidence>